<dbReference type="Proteomes" id="UP000660021">
    <property type="component" value="Unassembled WGS sequence"/>
</dbReference>
<reference evidence="2 3" key="1">
    <citation type="submission" date="2020-08" db="EMBL/GenBank/DDBJ databases">
        <title>Genome public.</title>
        <authorList>
            <person name="Liu C."/>
            <person name="Sun Q."/>
        </authorList>
    </citation>
    <scope>NUCLEOTIDE SEQUENCE [LARGE SCALE GENOMIC DNA]</scope>
    <source>
        <strain evidence="2 3">New-38</strain>
    </source>
</reference>
<keyword evidence="3" id="KW-1185">Reference proteome</keyword>
<gene>
    <name evidence="2" type="ORF">H8S34_05360</name>
</gene>
<organism evidence="2 3">
    <name type="scientific">Pseudoflavonifractor hominis</name>
    <dbReference type="NCBI Taxonomy" id="2763059"/>
    <lineage>
        <taxon>Bacteria</taxon>
        <taxon>Bacillati</taxon>
        <taxon>Bacillota</taxon>
        <taxon>Clostridia</taxon>
        <taxon>Eubacteriales</taxon>
        <taxon>Oscillospiraceae</taxon>
        <taxon>Pseudoflavonifractor</taxon>
    </lineage>
</organism>
<dbReference type="PROSITE" id="PS51257">
    <property type="entry name" value="PROKAR_LIPOPROTEIN"/>
    <property type="match status" value="1"/>
</dbReference>
<proteinExistence type="predicted"/>
<sequence length="307" mass="33498">MNRRFILVILALCCSLMLYGCANHSKDAQWGAVCTVYLDNLPKEYNLLPLELREKTTITFSISNISLDRVYRIALTEKNGYRQEVDMLPGNYSVSEVYVSNHSIMPLSAAAQAENILLEQNHETHLAVSLADPSALAQTIQLNTPTPEILQAAPYSRQVQYAGTVLNLNSIPQVMSFPDIQDKRLSSRETYEIPSSSHSGVCLIVKNTTTSIISLNEATFVGVKFTNNNAVFPGGLTIGSALKDVANARSGLLGTPSYCTGSPLIGFSLNRSALVYLDHASGDRLSLTIDSSSSVVTSISYEFDVYQ</sequence>
<evidence type="ECO:0000256" key="1">
    <source>
        <dbReference type="SAM" id="SignalP"/>
    </source>
</evidence>
<evidence type="ECO:0000313" key="2">
    <source>
        <dbReference type="EMBL" id="MBC5730263.1"/>
    </source>
</evidence>
<dbReference type="RefSeq" id="WP_186963262.1">
    <property type="nucleotide sequence ID" value="NZ_JACOPR010000003.1"/>
</dbReference>
<comment type="caution">
    <text evidence="2">The sequence shown here is derived from an EMBL/GenBank/DDBJ whole genome shotgun (WGS) entry which is preliminary data.</text>
</comment>
<keyword evidence="1" id="KW-0732">Signal</keyword>
<feature type="signal peptide" evidence="1">
    <location>
        <begin position="1"/>
        <end position="22"/>
    </location>
</feature>
<accession>A0ABR7HRZ3</accession>
<evidence type="ECO:0000313" key="3">
    <source>
        <dbReference type="Proteomes" id="UP000660021"/>
    </source>
</evidence>
<evidence type="ECO:0008006" key="4">
    <source>
        <dbReference type="Google" id="ProtNLM"/>
    </source>
</evidence>
<feature type="chain" id="PRO_5047405690" description="DUF4382 domain-containing protein" evidence="1">
    <location>
        <begin position="23"/>
        <end position="307"/>
    </location>
</feature>
<name>A0ABR7HRZ3_9FIRM</name>
<dbReference type="EMBL" id="JACOPR010000003">
    <property type="protein sequence ID" value="MBC5730263.1"/>
    <property type="molecule type" value="Genomic_DNA"/>
</dbReference>
<protein>
    <recommendedName>
        <fullName evidence="4">DUF4382 domain-containing protein</fullName>
    </recommendedName>
</protein>